<protein>
    <recommendedName>
        <fullName evidence="8">ABC transmembrane type-1 domain-containing protein</fullName>
    </recommendedName>
</protein>
<sequence>MVSFIVRRILASLVVLFVASYLVYNLAANSSDPLADLRSSTLPTAQKHALMEQRIAALQLDIPPYLRYFIWFGGILAGFVGKFTLGDTIDGQHVTDALGSAMGATLQLVTTAFVIGLIIGVTIGIATALRIYSTFDYITTFIAFLFFSLPVFWVAVMLKQFAAINFNDFLSSPVIPPLWIGIIAVVSGVVWMGIVGGGWRRRLIVFGVAVLAPIAVLTFTNLTGWFKTPRSARSSRPRSRSGRPSSSRCSPPAGRTSAPGTRHSASRSASASRSTTPCTCCSTSSASSTSARCCCSSP</sequence>
<comment type="subcellular location">
    <subcellularLocation>
        <location evidence="1">Cell membrane</location>
        <topology evidence="1">Multi-pass membrane protein</topology>
    </subcellularLocation>
</comment>
<accession>A0ABQ6KCC8</accession>
<dbReference type="Proteomes" id="UP001157034">
    <property type="component" value="Unassembled WGS sequence"/>
</dbReference>
<comment type="caution">
    <text evidence="6">The sequence shown here is derived from an EMBL/GenBank/DDBJ whole genome shotgun (WGS) entry which is preliminary data.</text>
</comment>
<feature type="compositionally biased region" description="Low complexity" evidence="4">
    <location>
        <begin position="242"/>
        <end position="255"/>
    </location>
</feature>
<feature type="transmembrane region" description="Helical" evidence="5">
    <location>
        <begin position="178"/>
        <end position="197"/>
    </location>
</feature>
<evidence type="ECO:0008006" key="8">
    <source>
        <dbReference type="Google" id="ProtNLM"/>
    </source>
</evidence>
<dbReference type="EMBL" id="BSVB01000001">
    <property type="protein sequence ID" value="GMA96272.1"/>
    <property type="molecule type" value="Genomic_DNA"/>
</dbReference>
<feature type="transmembrane region" description="Helical" evidence="5">
    <location>
        <begin position="68"/>
        <end position="85"/>
    </location>
</feature>
<keyword evidence="5" id="KW-0472">Membrane</keyword>
<keyword evidence="7" id="KW-1185">Reference proteome</keyword>
<dbReference type="PANTHER" id="PTHR43163:SF6">
    <property type="entry name" value="DIPEPTIDE TRANSPORT SYSTEM PERMEASE PROTEIN DPPB-RELATED"/>
    <property type="match status" value="1"/>
</dbReference>
<feature type="transmembrane region" description="Helical" evidence="5">
    <location>
        <begin position="106"/>
        <end position="131"/>
    </location>
</feature>
<feature type="compositionally biased region" description="Low complexity" evidence="4">
    <location>
        <begin position="266"/>
        <end position="290"/>
    </location>
</feature>
<organism evidence="6 7">
    <name type="scientific">Pseudolysinimonas kribbensis</name>
    <dbReference type="NCBI Taxonomy" id="433641"/>
    <lineage>
        <taxon>Bacteria</taxon>
        <taxon>Bacillati</taxon>
        <taxon>Actinomycetota</taxon>
        <taxon>Actinomycetes</taxon>
        <taxon>Micrococcales</taxon>
        <taxon>Microbacteriaceae</taxon>
        <taxon>Pseudolysinimonas</taxon>
    </lineage>
</organism>
<feature type="transmembrane region" description="Helical" evidence="5">
    <location>
        <begin position="137"/>
        <end position="158"/>
    </location>
</feature>
<evidence type="ECO:0000313" key="7">
    <source>
        <dbReference type="Proteomes" id="UP001157034"/>
    </source>
</evidence>
<keyword evidence="3" id="KW-1003">Cell membrane</keyword>
<evidence type="ECO:0000256" key="3">
    <source>
        <dbReference type="ARBA" id="ARBA00022475"/>
    </source>
</evidence>
<evidence type="ECO:0000256" key="1">
    <source>
        <dbReference type="ARBA" id="ARBA00004651"/>
    </source>
</evidence>
<dbReference type="RefSeq" id="WP_348534958.1">
    <property type="nucleotide sequence ID" value="NZ_BSVB01000001.1"/>
</dbReference>
<proteinExistence type="predicted"/>
<feature type="transmembrane region" description="Helical" evidence="5">
    <location>
        <begin position="203"/>
        <end position="226"/>
    </location>
</feature>
<name>A0ABQ6KCC8_9MICO</name>
<evidence type="ECO:0000256" key="5">
    <source>
        <dbReference type="SAM" id="Phobius"/>
    </source>
</evidence>
<gene>
    <name evidence="6" type="ORF">GCM10025881_30960</name>
</gene>
<feature type="region of interest" description="Disordered" evidence="4">
    <location>
        <begin position="228"/>
        <end position="290"/>
    </location>
</feature>
<keyword evidence="2" id="KW-0813">Transport</keyword>
<keyword evidence="5" id="KW-1133">Transmembrane helix</keyword>
<dbReference type="PANTHER" id="PTHR43163">
    <property type="entry name" value="DIPEPTIDE TRANSPORT SYSTEM PERMEASE PROTEIN DPPB-RELATED"/>
    <property type="match status" value="1"/>
</dbReference>
<keyword evidence="5" id="KW-0812">Transmembrane</keyword>
<evidence type="ECO:0000256" key="4">
    <source>
        <dbReference type="SAM" id="MobiDB-lite"/>
    </source>
</evidence>
<evidence type="ECO:0000313" key="6">
    <source>
        <dbReference type="EMBL" id="GMA96272.1"/>
    </source>
</evidence>
<feature type="transmembrane region" description="Helical" evidence="5">
    <location>
        <begin position="9"/>
        <end position="27"/>
    </location>
</feature>
<reference evidence="7" key="1">
    <citation type="journal article" date="2019" name="Int. J. Syst. Evol. Microbiol.">
        <title>The Global Catalogue of Microorganisms (GCM) 10K type strain sequencing project: providing services to taxonomists for standard genome sequencing and annotation.</title>
        <authorList>
            <consortium name="The Broad Institute Genomics Platform"/>
            <consortium name="The Broad Institute Genome Sequencing Center for Infectious Disease"/>
            <person name="Wu L."/>
            <person name="Ma J."/>
        </authorList>
    </citation>
    <scope>NUCLEOTIDE SEQUENCE [LARGE SCALE GENOMIC DNA]</scope>
    <source>
        <strain evidence="7">NBRC 108894</strain>
    </source>
</reference>
<evidence type="ECO:0000256" key="2">
    <source>
        <dbReference type="ARBA" id="ARBA00022448"/>
    </source>
</evidence>